<dbReference type="Gramene" id="TraesRN3D0101118700.1">
    <property type="protein sequence ID" value="TraesRN3D0101118700.1"/>
    <property type="gene ID" value="TraesRN3D0101118700"/>
</dbReference>
<dbReference type="Proteomes" id="UP000019116">
    <property type="component" value="Chromosome 3D"/>
</dbReference>
<dbReference type="Gramene" id="TraesNOR3D03G02010770.1">
    <property type="protein sequence ID" value="TraesNOR3D03G02010770.1"/>
    <property type="gene ID" value="TraesNOR3D03G02010770"/>
</dbReference>
<dbReference type="Gramene" id="TraesMAC3D03G01982590.1">
    <property type="protein sequence ID" value="TraesMAC3D03G01982590.1"/>
    <property type="gene ID" value="TraesMAC3D03G01982590"/>
</dbReference>
<dbReference type="Pfam" id="PF12937">
    <property type="entry name" value="F-box-like"/>
    <property type="match status" value="1"/>
</dbReference>
<feature type="domain" description="F-box" evidence="1">
    <location>
        <begin position="45"/>
        <end position="94"/>
    </location>
</feature>
<evidence type="ECO:0000313" key="3">
    <source>
        <dbReference type="Proteomes" id="UP000019116"/>
    </source>
</evidence>
<accession>A0A3B6H324</accession>
<dbReference type="RefSeq" id="XP_044359559.1">
    <property type="nucleotide sequence ID" value="XM_044503624.1"/>
</dbReference>
<dbReference type="PANTHER" id="PTHR38926">
    <property type="entry name" value="F-BOX DOMAIN CONTAINING PROTEIN, EXPRESSED"/>
    <property type="match status" value="1"/>
</dbReference>
<dbReference type="Gramene" id="TraesROB_scaffold_079768_01G000400.1">
    <property type="protein sequence ID" value="TraesROB_scaffold_079768_01G000400.1"/>
    <property type="gene ID" value="TraesROB_scaffold_079768_01G000400"/>
</dbReference>
<organism evidence="2">
    <name type="scientific">Triticum aestivum</name>
    <name type="common">Wheat</name>
    <dbReference type="NCBI Taxonomy" id="4565"/>
    <lineage>
        <taxon>Eukaryota</taxon>
        <taxon>Viridiplantae</taxon>
        <taxon>Streptophyta</taxon>
        <taxon>Embryophyta</taxon>
        <taxon>Tracheophyta</taxon>
        <taxon>Spermatophyta</taxon>
        <taxon>Magnoliopsida</taxon>
        <taxon>Liliopsida</taxon>
        <taxon>Poales</taxon>
        <taxon>Poaceae</taxon>
        <taxon>BOP clade</taxon>
        <taxon>Pooideae</taxon>
        <taxon>Triticodae</taxon>
        <taxon>Triticeae</taxon>
        <taxon>Triticinae</taxon>
        <taxon>Triticum</taxon>
    </lineage>
</organism>
<evidence type="ECO:0000313" key="2">
    <source>
        <dbReference type="EnsemblPlants" id="TraesCS3D02G483500.1"/>
    </source>
</evidence>
<reference evidence="2" key="1">
    <citation type="submission" date="2018-08" db="EMBL/GenBank/DDBJ databases">
        <authorList>
            <person name="Rossello M."/>
        </authorList>
    </citation>
    <scope>NUCLEOTIDE SEQUENCE [LARGE SCALE GENOMIC DNA]</scope>
    <source>
        <strain evidence="2">cv. Chinese Spring</strain>
    </source>
</reference>
<dbReference type="Gramene" id="TraesARI3D03G02018550.1">
    <property type="protein sequence ID" value="TraesARI3D03G02018550.1"/>
    <property type="gene ID" value="TraesARI3D03G02018550"/>
</dbReference>
<dbReference type="Gramene" id="TraesCLE_scaffold_049376_01G000500.1">
    <property type="protein sequence ID" value="TraesCLE_scaffold_049376_01G000500.1"/>
    <property type="gene ID" value="TraesCLE_scaffold_049376_01G000500"/>
</dbReference>
<protein>
    <recommendedName>
        <fullName evidence="1">F-box domain-containing protein</fullName>
    </recommendedName>
</protein>
<gene>
    <name evidence="2" type="primary">LOC123080690</name>
</gene>
<dbReference type="Gramene" id="TraesSYM3D03G02009490.1">
    <property type="protein sequence ID" value="TraesSYM3D03G02009490.1"/>
    <property type="gene ID" value="TraesSYM3D03G02009490"/>
</dbReference>
<dbReference type="Gene3D" id="3.80.10.10">
    <property type="entry name" value="Ribonuclease Inhibitor"/>
    <property type="match status" value="1"/>
</dbReference>
<dbReference type="Gramene" id="TraesCS3D03G1069400.1">
    <property type="protein sequence ID" value="TraesCS3D03G1069400.1.CDS"/>
    <property type="gene ID" value="TraesCS3D03G1069400"/>
</dbReference>
<dbReference type="OMA" id="FVFPRCL"/>
<dbReference type="Gramene" id="TraesCAD_scaffold_005570_01G000200.1">
    <property type="protein sequence ID" value="TraesCAD_scaffold_005570_01G000200.1"/>
    <property type="gene ID" value="TraesCAD_scaffold_005570_01G000200"/>
</dbReference>
<dbReference type="EnsemblPlants" id="TraesCS3D02G483500.1">
    <property type="protein sequence ID" value="TraesCS3D02G483500.1"/>
    <property type="gene ID" value="TraesCS3D02G483500"/>
</dbReference>
<dbReference type="GeneID" id="123080690"/>
<dbReference type="Gramene" id="TraesLDM3D03G01982600.1">
    <property type="protein sequence ID" value="TraesLDM3D03G01982600.1"/>
    <property type="gene ID" value="TraesLDM3D03G01982600"/>
</dbReference>
<dbReference type="Gramene" id="TraesJAG3D03G01991420.1">
    <property type="protein sequence ID" value="TraesJAG3D03G01991420.1"/>
    <property type="gene ID" value="TraesJAG3D03G01991420"/>
</dbReference>
<keyword evidence="3" id="KW-1185">Reference proteome</keyword>
<dbReference type="STRING" id="4565.A0A3B6H324"/>
<sequence>MVMETKRRKAVFVFPRCLGLRRARPRHGRKEKERPASRPADWRDWAALPGTALRAILGRLHQTDVLRGTGPGLACASWRRAAVEDPLLWRRIDLASDEDGDKDAPAGWQAMARAAVDRSAGWCESFRGRVDGDLLVYLADNTPLLRSLHVTSMLDMHGCQLGTTAMEKLPLLEQLVVAGGYFDHAMLCAVLDHCPRLRLLDAGG</sequence>
<dbReference type="SUPFAM" id="SSF81383">
    <property type="entry name" value="F-box domain"/>
    <property type="match status" value="1"/>
</dbReference>
<reference evidence="2" key="2">
    <citation type="submission" date="2018-10" db="UniProtKB">
        <authorList>
            <consortium name="EnsemblPlants"/>
        </authorList>
    </citation>
    <scope>IDENTIFICATION</scope>
</reference>
<evidence type="ECO:0000259" key="1">
    <source>
        <dbReference type="Pfam" id="PF12937"/>
    </source>
</evidence>
<dbReference type="Gramene" id="TraesWEE_scaffold_061148_01G000200.1">
    <property type="protein sequence ID" value="TraesWEE_scaffold_061148_01G000200.1"/>
    <property type="gene ID" value="TraesWEE_scaffold_061148_01G000200"/>
</dbReference>
<dbReference type="Gramene" id="TraesSTA3D03G01979500.1">
    <property type="protein sequence ID" value="TraesSTA3D03G01979500.1"/>
    <property type="gene ID" value="TraesSTA3D03G01979500"/>
</dbReference>
<dbReference type="Gramene" id="TraesLAC3D03G01925330.1">
    <property type="protein sequence ID" value="TraesLAC3D03G01925330.1"/>
    <property type="gene ID" value="TraesLAC3D03G01925330"/>
</dbReference>
<dbReference type="InterPro" id="IPR032675">
    <property type="entry name" value="LRR_dom_sf"/>
</dbReference>
<dbReference type="AlphaFoldDB" id="A0A3B6H324"/>
<dbReference type="PANTHER" id="PTHR38926:SF69">
    <property type="entry name" value="F-BOX DOMAIN-CONTAINING PROTEIN"/>
    <property type="match status" value="1"/>
</dbReference>
<dbReference type="InterPro" id="IPR036047">
    <property type="entry name" value="F-box-like_dom_sf"/>
</dbReference>
<dbReference type="OrthoDB" id="688218at2759"/>
<dbReference type="InterPro" id="IPR001810">
    <property type="entry name" value="F-box_dom"/>
</dbReference>
<dbReference type="Gramene" id="TraesCS3D02G483500.1">
    <property type="protein sequence ID" value="TraesCS3D02G483500.1"/>
    <property type="gene ID" value="TraesCS3D02G483500"/>
</dbReference>
<proteinExistence type="predicted"/>
<name>A0A3B6H324_WHEAT</name>
<dbReference type="Gramene" id="TraesJUL3D03G02002580.1">
    <property type="protein sequence ID" value="TraesJUL3D03G02002580.1"/>
    <property type="gene ID" value="TraesJUL3D03G02002580"/>
</dbReference>